<feature type="transmembrane region" description="Helical" evidence="6">
    <location>
        <begin position="463"/>
        <end position="482"/>
    </location>
</feature>
<keyword evidence="3 6" id="KW-1133">Transmembrane helix</keyword>
<feature type="transmembrane region" description="Helical" evidence="6">
    <location>
        <begin position="302"/>
        <end position="319"/>
    </location>
</feature>
<dbReference type="InterPro" id="IPR005828">
    <property type="entry name" value="MFS_sugar_transport-like"/>
</dbReference>
<dbReference type="GO" id="GO:0022857">
    <property type="term" value="F:transmembrane transporter activity"/>
    <property type="evidence" value="ECO:0007669"/>
    <property type="project" value="InterPro"/>
</dbReference>
<feature type="transmembrane region" description="Helical" evidence="6">
    <location>
        <begin position="73"/>
        <end position="95"/>
    </location>
</feature>
<dbReference type="SUPFAM" id="SSF103473">
    <property type="entry name" value="MFS general substrate transporter"/>
    <property type="match status" value="1"/>
</dbReference>
<evidence type="ECO:0000256" key="2">
    <source>
        <dbReference type="ARBA" id="ARBA00022692"/>
    </source>
</evidence>
<feature type="compositionally biased region" description="Polar residues" evidence="5">
    <location>
        <begin position="27"/>
        <end position="43"/>
    </location>
</feature>
<feature type="transmembrane region" description="Helical" evidence="6">
    <location>
        <begin position="215"/>
        <end position="233"/>
    </location>
</feature>
<evidence type="ECO:0000313" key="9">
    <source>
        <dbReference type="Proteomes" id="UP000024635"/>
    </source>
</evidence>
<feature type="transmembrane region" description="Helical" evidence="6">
    <location>
        <begin position="388"/>
        <end position="410"/>
    </location>
</feature>
<comment type="caution">
    <text evidence="8">The sequence shown here is derived from an EMBL/GenBank/DDBJ whole genome shotgun (WGS) entry which is preliminary data.</text>
</comment>
<feature type="transmembrane region" description="Helical" evidence="6">
    <location>
        <begin position="239"/>
        <end position="260"/>
    </location>
</feature>
<feature type="transmembrane region" description="Helical" evidence="6">
    <location>
        <begin position="555"/>
        <end position="576"/>
    </location>
</feature>
<dbReference type="EMBL" id="JARK01001486">
    <property type="protein sequence ID" value="EYB96476.1"/>
    <property type="molecule type" value="Genomic_DNA"/>
</dbReference>
<dbReference type="Gene3D" id="1.20.1250.20">
    <property type="entry name" value="MFS general substrate transporter like domains"/>
    <property type="match status" value="1"/>
</dbReference>
<evidence type="ECO:0000256" key="6">
    <source>
        <dbReference type="SAM" id="Phobius"/>
    </source>
</evidence>
<keyword evidence="9" id="KW-1185">Reference proteome</keyword>
<dbReference type="AlphaFoldDB" id="A0A016T1F9"/>
<reference evidence="9" key="1">
    <citation type="journal article" date="2015" name="Nat. Genet.">
        <title>The genome and transcriptome of the zoonotic hookworm Ancylostoma ceylanicum identify infection-specific gene families.</title>
        <authorList>
            <person name="Schwarz E.M."/>
            <person name="Hu Y."/>
            <person name="Antoshechkin I."/>
            <person name="Miller M.M."/>
            <person name="Sternberg P.W."/>
            <person name="Aroian R.V."/>
        </authorList>
    </citation>
    <scope>NUCLEOTIDE SEQUENCE</scope>
    <source>
        <strain evidence="9">HY135</strain>
    </source>
</reference>
<feature type="transmembrane region" description="Helical" evidence="6">
    <location>
        <begin position="190"/>
        <end position="208"/>
    </location>
</feature>
<dbReference type="CDD" id="cd17317">
    <property type="entry name" value="MFS_SLC22"/>
    <property type="match status" value="1"/>
</dbReference>
<comment type="subcellular location">
    <subcellularLocation>
        <location evidence="1">Membrane</location>
        <topology evidence="1">Multi-pass membrane protein</topology>
    </subcellularLocation>
</comment>
<feature type="transmembrane region" description="Helical" evidence="6">
    <location>
        <begin position="524"/>
        <end position="543"/>
    </location>
</feature>
<dbReference type="InterPro" id="IPR020846">
    <property type="entry name" value="MFS_dom"/>
</dbReference>
<dbReference type="OrthoDB" id="3936150at2759"/>
<evidence type="ECO:0000259" key="7">
    <source>
        <dbReference type="PROSITE" id="PS50850"/>
    </source>
</evidence>
<evidence type="ECO:0000256" key="3">
    <source>
        <dbReference type="ARBA" id="ARBA00022989"/>
    </source>
</evidence>
<dbReference type="Proteomes" id="UP000024635">
    <property type="component" value="Unassembled WGS sequence"/>
</dbReference>
<sequence>MQFSEIASNHDRDDISTAIINFDSESESGSVSQRTSSETSAEPSTGKRLSKMKFDDFLFTHLGEIGKYQKIQFLLVCLPTIIVSMHAVSWTLAAVPVPYRCALPSETHESPYYSTDPRLTIKECKGWDEAPVPVNQSGSPKVHCYYNENCELDGETCDVHVFDRSRVVYSALDRWELVCGRGSFRAHVQMSYYIGQLAGSFVFGLLGDRIGRKKVCIMAIATQVTFGLASVFAPTWWSFAILRAGIGFSHPGIFVIAVVVGMELVGPKYRRLASVITGGFFAVGQILLGIEGNFVTNYQHLLLLITLPGAVFLSYWWLVPESPRWLVSQRRFEEADKILRRAAKTNGVTLPEKWWEELDSETERKEGKTVRKYKVWDLFKTPILRKRALVTFFLWWGYYLLLKLPIYQFLPSRPCVSMVYYGMALKPNILGGDMYLNFIFAALVEIPALVLVYLTIDRIGRRIVTSTGYFLAGACLLINYFLGDNVPLLVSIIQMMISKGAITGTYAAIYTYTPELFPTVIRNTAMGVCSMVARLGAISGTYLSMWIAEMPNGKVYMVVPFAVMTIIAAALTLLFLPETMGTPLSETIEQVEGEEQYVPQEMQPLRTKETDETEPPEPPSEEP</sequence>
<accession>A0A016T1F9</accession>
<protein>
    <recommendedName>
        <fullName evidence="7">Major facilitator superfamily (MFS) profile domain-containing protein</fullName>
    </recommendedName>
</protein>
<evidence type="ECO:0000256" key="5">
    <source>
        <dbReference type="SAM" id="MobiDB-lite"/>
    </source>
</evidence>
<feature type="domain" description="Major facilitator superfamily (MFS) profile" evidence="7">
    <location>
        <begin position="142"/>
        <end position="580"/>
    </location>
</feature>
<dbReference type="GO" id="GO:0016020">
    <property type="term" value="C:membrane"/>
    <property type="evidence" value="ECO:0007669"/>
    <property type="project" value="UniProtKB-SubCell"/>
</dbReference>
<feature type="transmembrane region" description="Helical" evidence="6">
    <location>
        <begin position="488"/>
        <end position="512"/>
    </location>
</feature>
<feature type="region of interest" description="Disordered" evidence="5">
    <location>
        <begin position="592"/>
        <end position="623"/>
    </location>
</feature>
<dbReference type="InterPro" id="IPR036259">
    <property type="entry name" value="MFS_trans_sf"/>
</dbReference>
<feature type="transmembrane region" description="Helical" evidence="6">
    <location>
        <begin position="272"/>
        <end position="290"/>
    </location>
</feature>
<gene>
    <name evidence="8" type="primary">Acey_s0150.g2773</name>
    <name evidence="8" type="ORF">Y032_0150g2773</name>
</gene>
<dbReference type="STRING" id="53326.A0A016T1F9"/>
<feature type="transmembrane region" description="Helical" evidence="6">
    <location>
        <begin position="435"/>
        <end position="456"/>
    </location>
</feature>
<feature type="compositionally biased region" description="Acidic residues" evidence="5">
    <location>
        <begin position="611"/>
        <end position="623"/>
    </location>
</feature>
<evidence type="ECO:0000313" key="8">
    <source>
        <dbReference type="EMBL" id="EYB96476.1"/>
    </source>
</evidence>
<proteinExistence type="predicted"/>
<name>A0A016T1F9_9BILA</name>
<evidence type="ECO:0000256" key="4">
    <source>
        <dbReference type="ARBA" id="ARBA00023136"/>
    </source>
</evidence>
<evidence type="ECO:0000256" key="1">
    <source>
        <dbReference type="ARBA" id="ARBA00004141"/>
    </source>
</evidence>
<keyword evidence="4 6" id="KW-0472">Membrane</keyword>
<dbReference type="PROSITE" id="PS50850">
    <property type="entry name" value="MFS"/>
    <property type="match status" value="1"/>
</dbReference>
<feature type="region of interest" description="Disordered" evidence="5">
    <location>
        <begin position="24"/>
        <end position="47"/>
    </location>
</feature>
<keyword evidence="2 6" id="KW-0812">Transmembrane</keyword>
<dbReference type="Pfam" id="PF00083">
    <property type="entry name" value="Sugar_tr"/>
    <property type="match status" value="1"/>
</dbReference>
<organism evidence="8 9">
    <name type="scientific">Ancylostoma ceylanicum</name>
    <dbReference type="NCBI Taxonomy" id="53326"/>
    <lineage>
        <taxon>Eukaryota</taxon>
        <taxon>Metazoa</taxon>
        <taxon>Ecdysozoa</taxon>
        <taxon>Nematoda</taxon>
        <taxon>Chromadorea</taxon>
        <taxon>Rhabditida</taxon>
        <taxon>Rhabditina</taxon>
        <taxon>Rhabditomorpha</taxon>
        <taxon>Strongyloidea</taxon>
        <taxon>Ancylostomatidae</taxon>
        <taxon>Ancylostomatinae</taxon>
        <taxon>Ancylostoma</taxon>
    </lineage>
</organism>
<dbReference type="PANTHER" id="PTHR24064">
    <property type="entry name" value="SOLUTE CARRIER FAMILY 22 MEMBER"/>
    <property type="match status" value="1"/>
</dbReference>